<protein>
    <submittedName>
        <fullName evidence="1">Uncharacterized protein</fullName>
    </submittedName>
</protein>
<accession>A0ACB9AWU7</accession>
<keyword evidence="2" id="KW-1185">Reference proteome</keyword>
<comment type="caution">
    <text evidence="1">The sequence shown here is derived from an EMBL/GenBank/DDBJ whole genome shotgun (WGS) entry which is preliminary data.</text>
</comment>
<evidence type="ECO:0000313" key="2">
    <source>
        <dbReference type="Proteomes" id="UP001056120"/>
    </source>
</evidence>
<reference evidence="2" key="1">
    <citation type="journal article" date="2022" name="Mol. Ecol. Resour.">
        <title>The genomes of chicory, endive, great burdock and yacon provide insights into Asteraceae palaeo-polyploidization history and plant inulin production.</title>
        <authorList>
            <person name="Fan W."/>
            <person name="Wang S."/>
            <person name="Wang H."/>
            <person name="Wang A."/>
            <person name="Jiang F."/>
            <person name="Liu H."/>
            <person name="Zhao H."/>
            <person name="Xu D."/>
            <person name="Zhang Y."/>
        </authorList>
    </citation>
    <scope>NUCLEOTIDE SEQUENCE [LARGE SCALE GENOMIC DNA]</scope>
    <source>
        <strain evidence="2">cv. Yunnan</strain>
    </source>
</reference>
<evidence type="ECO:0000313" key="1">
    <source>
        <dbReference type="EMBL" id="KAI3714411.1"/>
    </source>
</evidence>
<organism evidence="1 2">
    <name type="scientific">Smallanthus sonchifolius</name>
    <dbReference type="NCBI Taxonomy" id="185202"/>
    <lineage>
        <taxon>Eukaryota</taxon>
        <taxon>Viridiplantae</taxon>
        <taxon>Streptophyta</taxon>
        <taxon>Embryophyta</taxon>
        <taxon>Tracheophyta</taxon>
        <taxon>Spermatophyta</taxon>
        <taxon>Magnoliopsida</taxon>
        <taxon>eudicotyledons</taxon>
        <taxon>Gunneridae</taxon>
        <taxon>Pentapetalae</taxon>
        <taxon>asterids</taxon>
        <taxon>campanulids</taxon>
        <taxon>Asterales</taxon>
        <taxon>Asteraceae</taxon>
        <taxon>Asteroideae</taxon>
        <taxon>Heliantheae alliance</taxon>
        <taxon>Millerieae</taxon>
        <taxon>Smallanthus</taxon>
    </lineage>
</organism>
<sequence length="162" mass="18578">MLNECVFPASLWLWFDCIAIGVGGHVLSPVCGETICFSRRHSRSELGSLLHHQLPSSHTHTDTDTLSSRPHLLRSASFVNGDWFHYHKWRRWLPGSRKRKKRMHLWLQGVALASGVFGIWTKFQGTEGVVANFYSLHSWMGLLCVSLFGAQEKNHTYLLYKI</sequence>
<reference evidence="1 2" key="2">
    <citation type="journal article" date="2022" name="Mol. Ecol. Resour.">
        <title>The genomes of chicory, endive, great burdock and yacon provide insights into Asteraceae paleo-polyploidization history and plant inulin production.</title>
        <authorList>
            <person name="Fan W."/>
            <person name="Wang S."/>
            <person name="Wang H."/>
            <person name="Wang A."/>
            <person name="Jiang F."/>
            <person name="Liu H."/>
            <person name="Zhao H."/>
            <person name="Xu D."/>
            <person name="Zhang Y."/>
        </authorList>
    </citation>
    <scope>NUCLEOTIDE SEQUENCE [LARGE SCALE GENOMIC DNA]</scope>
    <source>
        <strain evidence="2">cv. Yunnan</strain>
        <tissue evidence="1">Leaves</tissue>
    </source>
</reference>
<dbReference type="EMBL" id="CM042041">
    <property type="protein sequence ID" value="KAI3714411.1"/>
    <property type="molecule type" value="Genomic_DNA"/>
</dbReference>
<proteinExistence type="predicted"/>
<gene>
    <name evidence="1" type="ORF">L1987_73013</name>
</gene>
<dbReference type="Proteomes" id="UP001056120">
    <property type="component" value="Linkage Group LG24"/>
</dbReference>
<name>A0ACB9AWU7_9ASTR</name>